<dbReference type="SUPFAM" id="SSF51735">
    <property type="entry name" value="NAD(P)-binding Rossmann-fold domains"/>
    <property type="match status" value="1"/>
</dbReference>
<dbReference type="InterPro" id="IPR014189">
    <property type="entry name" value="Quinone_OxRdtase_PIG3"/>
</dbReference>
<dbReference type="CDD" id="cd05276">
    <property type="entry name" value="p53_inducible_oxidoreductase"/>
    <property type="match status" value="1"/>
</dbReference>
<organism evidence="4 5">
    <name type="scientific">Tieghemostelium lacteum</name>
    <name type="common">Slime mold</name>
    <name type="synonym">Dictyostelium lacteum</name>
    <dbReference type="NCBI Taxonomy" id="361077"/>
    <lineage>
        <taxon>Eukaryota</taxon>
        <taxon>Amoebozoa</taxon>
        <taxon>Evosea</taxon>
        <taxon>Eumycetozoa</taxon>
        <taxon>Dictyostelia</taxon>
        <taxon>Dictyosteliales</taxon>
        <taxon>Raperosteliaceae</taxon>
        <taxon>Tieghemostelium</taxon>
    </lineage>
</organism>
<dbReference type="InParanoid" id="A0A151ZCW5"/>
<dbReference type="FunCoup" id="A0A151ZCW5">
    <property type="interactions" value="91"/>
</dbReference>
<dbReference type="InterPro" id="IPR036291">
    <property type="entry name" value="NAD(P)-bd_dom_sf"/>
</dbReference>
<proteinExistence type="predicted"/>
<dbReference type="Proteomes" id="UP000076078">
    <property type="component" value="Unassembled WGS sequence"/>
</dbReference>
<keyword evidence="2" id="KW-0560">Oxidoreductase</keyword>
<sequence>MSMKSILLKSFGGVENLFIGTCPKPVPKANEVLVKVKSFALNRADILQRLGRYPPPPGDSDILGLEMSGIVEECHNNDLFKKGDRVFGLVGGGAYGEYCIIQQQHLMPLPSHMTFEQGAAIPEAWLTAFQAFHLLAQVQPHHSIMIHAAASGVGTALIQLAKVSESTKIIGTCGSKEKEDFIKSLGCTHTINYKTTESFVPVVSDITDKKGVSVIFDYVGSKYWNQNMKSLEMDGTMVIQGLLSGASVKDEHGADIGSILSKRLTIKGSTLRNRTNEYKTGLIKQFESKCLELFQSGQLKPIIDKVFDYTEIQEAHKYLESNANKGKVVIKSFNF</sequence>
<evidence type="ECO:0000259" key="3">
    <source>
        <dbReference type="SMART" id="SM00829"/>
    </source>
</evidence>
<dbReference type="InterPro" id="IPR011032">
    <property type="entry name" value="GroES-like_sf"/>
</dbReference>
<dbReference type="Gene3D" id="3.90.180.10">
    <property type="entry name" value="Medium-chain alcohol dehydrogenases, catalytic domain"/>
    <property type="match status" value="1"/>
</dbReference>
<comment type="caution">
    <text evidence="4">The sequence shown here is derived from an EMBL/GenBank/DDBJ whole genome shotgun (WGS) entry which is preliminary data.</text>
</comment>
<dbReference type="GO" id="GO:0016651">
    <property type="term" value="F:oxidoreductase activity, acting on NAD(P)H"/>
    <property type="evidence" value="ECO:0007669"/>
    <property type="project" value="TreeGrafter"/>
</dbReference>
<dbReference type="InterPro" id="IPR013154">
    <property type="entry name" value="ADH-like_N"/>
</dbReference>
<dbReference type="OrthoDB" id="203908at2759"/>
<name>A0A151ZCW5_TIELA</name>
<dbReference type="SMART" id="SM00829">
    <property type="entry name" value="PKS_ER"/>
    <property type="match status" value="1"/>
</dbReference>
<accession>A0A151ZCW5</accession>
<reference evidence="4 5" key="1">
    <citation type="submission" date="2015-12" db="EMBL/GenBank/DDBJ databases">
        <title>Dictyostelia acquired genes for synthesis and detection of signals that induce cell-type specialization by lateral gene transfer from prokaryotes.</title>
        <authorList>
            <person name="Gloeckner G."/>
            <person name="Schaap P."/>
        </authorList>
    </citation>
    <scope>NUCLEOTIDE SEQUENCE [LARGE SCALE GENOMIC DNA]</scope>
    <source>
        <strain evidence="4 5">TK</strain>
    </source>
</reference>
<dbReference type="NCBIfam" id="TIGR02824">
    <property type="entry name" value="quinone_pig3"/>
    <property type="match status" value="1"/>
</dbReference>
<dbReference type="OMA" id="WAEVPDP"/>
<dbReference type="GO" id="GO:0070402">
    <property type="term" value="F:NADPH binding"/>
    <property type="evidence" value="ECO:0007669"/>
    <property type="project" value="TreeGrafter"/>
</dbReference>
<evidence type="ECO:0000256" key="1">
    <source>
        <dbReference type="ARBA" id="ARBA00022857"/>
    </source>
</evidence>
<evidence type="ECO:0000313" key="5">
    <source>
        <dbReference type="Proteomes" id="UP000076078"/>
    </source>
</evidence>
<protein>
    <submittedName>
        <fullName evidence="4">Putative quinone oxidoreductase</fullName>
    </submittedName>
</protein>
<dbReference type="Gene3D" id="3.40.50.720">
    <property type="entry name" value="NAD(P)-binding Rossmann-like Domain"/>
    <property type="match status" value="1"/>
</dbReference>
<dbReference type="Pfam" id="PF08240">
    <property type="entry name" value="ADH_N"/>
    <property type="match status" value="1"/>
</dbReference>
<dbReference type="PANTHER" id="PTHR48106:SF18">
    <property type="entry name" value="QUINONE OXIDOREDUCTASE PIG3"/>
    <property type="match status" value="1"/>
</dbReference>
<dbReference type="InterPro" id="IPR020843">
    <property type="entry name" value="ER"/>
</dbReference>
<feature type="domain" description="Enoyl reductase (ER)" evidence="3">
    <location>
        <begin position="12"/>
        <end position="330"/>
    </location>
</feature>
<dbReference type="EMBL" id="LODT01000034">
    <property type="protein sequence ID" value="KYQ91769.1"/>
    <property type="molecule type" value="Genomic_DNA"/>
</dbReference>
<dbReference type="PANTHER" id="PTHR48106">
    <property type="entry name" value="QUINONE OXIDOREDUCTASE PIG3-RELATED"/>
    <property type="match status" value="1"/>
</dbReference>
<keyword evidence="5" id="KW-1185">Reference proteome</keyword>
<keyword evidence="1" id="KW-0521">NADP</keyword>
<evidence type="ECO:0000256" key="2">
    <source>
        <dbReference type="ARBA" id="ARBA00023002"/>
    </source>
</evidence>
<dbReference type="SUPFAM" id="SSF50129">
    <property type="entry name" value="GroES-like"/>
    <property type="match status" value="1"/>
</dbReference>
<gene>
    <name evidence="4" type="ORF">DLAC_07560</name>
</gene>
<evidence type="ECO:0000313" key="4">
    <source>
        <dbReference type="EMBL" id="KYQ91769.1"/>
    </source>
</evidence>
<dbReference type="Pfam" id="PF00107">
    <property type="entry name" value="ADH_zinc_N"/>
    <property type="match status" value="1"/>
</dbReference>
<dbReference type="STRING" id="361077.A0A151ZCW5"/>
<dbReference type="InterPro" id="IPR013149">
    <property type="entry name" value="ADH-like_C"/>
</dbReference>
<dbReference type="AlphaFoldDB" id="A0A151ZCW5"/>